<dbReference type="SUPFAM" id="SSF50969">
    <property type="entry name" value="YVTN repeat-like/Quinoprotein amine dehydrogenase"/>
    <property type="match status" value="1"/>
</dbReference>
<keyword evidence="1" id="KW-0853">WD repeat</keyword>
<dbReference type="InterPro" id="IPR024977">
    <property type="entry name" value="Apc4-like_WD40_dom"/>
</dbReference>
<dbReference type="InterPro" id="IPR001680">
    <property type="entry name" value="WD40_rpt"/>
</dbReference>
<reference evidence="4" key="1">
    <citation type="submission" date="2023-03" db="EMBL/GenBank/DDBJ databases">
        <title>Mating type loci evolution in Malassezia.</title>
        <authorList>
            <person name="Coelho M.A."/>
        </authorList>
    </citation>
    <scope>NUCLEOTIDE SEQUENCE</scope>
    <source>
        <strain evidence="4">CBS 11721</strain>
    </source>
</reference>
<name>A0AAF0J7R4_9BASI</name>
<dbReference type="PANTHER" id="PTHR19856:SF0">
    <property type="entry name" value="WD REPEAT-CONTAINING PROTEIN 1"/>
    <property type="match status" value="1"/>
</dbReference>
<evidence type="ECO:0000256" key="2">
    <source>
        <dbReference type="ARBA" id="ARBA00022737"/>
    </source>
</evidence>
<dbReference type="InterPro" id="IPR015943">
    <property type="entry name" value="WD40/YVTN_repeat-like_dom_sf"/>
</dbReference>
<keyword evidence="5" id="KW-1185">Reference proteome</keyword>
<dbReference type="Pfam" id="PF00400">
    <property type="entry name" value="WD40"/>
    <property type="match status" value="3"/>
</dbReference>
<dbReference type="GO" id="GO:0030864">
    <property type="term" value="C:cortical actin cytoskeleton"/>
    <property type="evidence" value="ECO:0007669"/>
    <property type="project" value="TreeGrafter"/>
</dbReference>
<accession>A0AAF0J7R4</accession>
<dbReference type="Gene3D" id="2.130.10.10">
    <property type="entry name" value="YVTN repeat-like/Quinoprotein amine dehydrogenase"/>
    <property type="match status" value="2"/>
</dbReference>
<evidence type="ECO:0000256" key="1">
    <source>
        <dbReference type="ARBA" id="ARBA00022574"/>
    </source>
</evidence>
<dbReference type="Proteomes" id="UP001219933">
    <property type="component" value="Chromosome 5"/>
</dbReference>
<dbReference type="FunFam" id="2.130.10.10:FF:000102">
    <property type="entry name" value="Actin-interacting protein 1"/>
    <property type="match status" value="1"/>
</dbReference>
<evidence type="ECO:0000313" key="5">
    <source>
        <dbReference type="Proteomes" id="UP001219933"/>
    </source>
</evidence>
<dbReference type="EMBL" id="CP119881">
    <property type="protein sequence ID" value="WFD36493.1"/>
    <property type="molecule type" value="Genomic_DNA"/>
</dbReference>
<dbReference type="InterPro" id="IPR036322">
    <property type="entry name" value="WD40_repeat_dom_sf"/>
</dbReference>
<feature type="domain" description="Anaphase-promoting complex subunit 4-like WD40" evidence="3">
    <location>
        <begin position="434"/>
        <end position="517"/>
    </location>
</feature>
<dbReference type="GO" id="GO:0030042">
    <property type="term" value="P:actin filament depolymerization"/>
    <property type="evidence" value="ECO:0007669"/>
    <property type="project" value="TreeGrafter"/>
</dbReference>
<evidence type="ECO:0000259" key="3">
    <source>
        <dbReference type="Pfam" id="PF12894"/>
    </source>
</evidence>
<dbReference type="AlphaFoldDB" id="A0AAF0J7R4"/>
<proteinExistence type="predicted"/>
<dbReference type="Pfam" id="PF12894">
    <property type="entry name" value="ANAPC4_WD40"/>
    <property type="match status" value="1"/>
</dbReference>
<dbReference type="SUPFAM" id="SSF50978">
    <property type="entry name" value="WD40 repeat-like"/>
    <property type="match status" value="1"/>
</dbReference>
<dbReference type="InterPro" id="IPR011044">
    <property type="entry name" value="Quino_amine_DH_bsu"/>
</dbReference>
<evidence type="ECO:0000313" key="4">
    <source>
        <dbReference type="EMBL" id="WFD36493.1"/>
    </source>
</evidence>
<sequence>MSSLTTLATYAPNPAPVRAQSTKLSAKGTRVVYPQGRCVVIRDLDHTHPVTVARISPSGYYCASADAAGNVRVWDLVGEDQSLKLHTQALGGRIHDLSWDGESQRIIAVGEGREALGKAFLVDTGASTGEISGHSKPINAVAVRAQRPFRAVTVGDDTNVTFFTGVPYRYARTLTEHTRFVHDAAYLPDGSLFCTAGADGRIFVYSGTSGDVQGELKDGEGAHDGSVYAVSASPDSKSIVSAGADGRIKVWSVESRAVVASWHAPGDRVAAQQMGVVWADGRIVSVSGTGELNVFAAAGAAASLEFLHTLRGSTRGISSLVAFGGKPVGGSLDGSVYTWGDECTAVRLDGPNGPPGVVALAAGSVLTAAALDDKLHSVDGGDEVQLSGQPRGVAHGAGATYVISEKGLDVISGTSTSSIPADKLGFEATAVAASADVVAVGGADCIVRLCTSDGNPIPNATLEGARSAVTALAFSPDGTLLAAGESSGKIRVYDVASREVRLTQWVFHSARINAIAWAPDGKHAASASLDTHVFVWSVERPLKHVSVKNAHAGGATGIAWLSDSVLASSGSDGVVRTYTWQHATT</sequence>
<gene>
    <name evidence="4" type="primary">AIP1</name>
    <name evidence="4" type="ORF">MCUN1_003373</name>
</gene>
<dbReference type="SMART" id="SM00320">
    <property type="entry name" value="WD40"/>
    <property type="match status" value="9"/>
</dbReference>
<dbReference type="GO" id="GO:0051015">
    <property type="term" value="F:actin filament binding"/>
    <property type="evidence" value="ECO:0007669"/>
    <property type="project" value="TreeGrafter"/>
</dbReference>
<dbReference type="PANTHER" id="PTHR19856">
    <property type="entry name" value="WD-REPEATCONTAINING PROTEIN WDR1"/>
    <property type="match status" value="1"/>
</dbReference>
<protein>
    <submittedName>
        <fullName evidence="4">WD40 repeat-like protein</fullName>
    </submittedName>
</protein>
<organism evidence="4 5">
    <name type="scientific">Malassezia cuniculi</name>
    <dbReference type="NCBI Taxonomy" id="948313"/>
    <lineage>
        <taxon>Eukaryota</taxon>
        <taxon>Fungi</taxon>
        <taxon>Dikarya</taxon>
        <taxon>Basidiomycota</taxon>
        <taxon>Ustilaginomycotina</taxon>
        <taxon>Malasseziomycetes</taxon>
        <taxon>Malasseziales</taxon>
        <taxon>Malasseziaceae</taxon>
        <taxon>Malassezia</taxon>
    </lineage>
</organism>
<keyword evidence="2" id="KW-0677">Repeat</keyword>